<name>A0A1G1WMC8_9BACT</name>
<comment type="subunit">
    <text evidence="4">Part of the 50S ribosomal subunit.</text>
</comment>
<evidence type="ECO:0000256" key="3">
    <source>
        <dbReference type="ARBA" id="ARBA00023274"/>
    </source>
</evidence>
<dbReference type="GO" id="GO:0003729">
    <property type="term" value="F:mRNA binding"/>
    <property type="evidence" value="ECO:0007669"/>
    <property type="project" value="TreeGrafter"/>
</dbReference>
<gene>
    <name evidence="4" type="primary">rplM</name>
    <name evidence="5" type="ORF">A3J50_01235</name>
</gene>
<evidence type="ECO:0000256" key="2">
    <source>
        <dbReference type="ARBA" id="ARBA00022980"/>
    </source>
</evidence>
<dbReference type="Gene3D" id="3.90.1180.10">
    <property type="entry name" value="Ribosomal protein L13"/>
    <property type="match status" value="1"/>
</dbReference>
<dbReference type="NCBIfam" id="TIGR01066">
    <property type="entry name" value="rplM_bact"/>
    <property type="match status" value="1"/>
</dbReference>
<evidence type="ECO:0000313" key="5">
    <source>
        <dbReference type="EMBL" id="OGY28751.1"/>
    </source>
</evidence>
<dbReference type="GO" id="GO:0017148">
    <property type="term" value="P:negative regulation of translation"/>
    <property type="evidence" value="ECO:0007669"/>
    <property type="project" value="TreeGrafter"/>
</dbReference>
<dbReference type="GO" id="GO:0005840">
    <property type="term" value="C:ribosome"/>
    <property type="evidence" value="ECO:0007669"/>
    <property type="project" value="UniProtKB-KW"/>
</dbReference>
<dbReference type="PIRSF" id="PIRSF002181">
    <property type="entry name" value="Ribosomal_L13"/>
    <property type="match status" value="1"/>
</dbReference>
<dbReference type="AlphaFoldDB" id="A0A1G1WMC8"/>
<evidence type="ECO:0000256" key="4">
    <source>
        <dbReference type="HAMAP-Rule" id="MF_01366"/>
    </source>
</evidence>
<sequence>MKKTQIIPKWYLIDVKDKVLGRAATKIARLLLGKDKPTLSDNLPVGDFVIVTNSKAVGVSGRKEEDKNYYNYSGYPSGLRVRTLRVVRKTKPEEVIRHAVWGMMPKTKLGKELMARLHIYPGIEHSHEAQKPEKVAV</sequence>
<comment type="similarity">
    <text evidence="1 4">Belongs to the universal ribosomal protein uL13 family.</text>
</comment>
<dbReference type="GO" id="GO:0003735">
    <property type="term" value="F:structural constituent of ribosome"/>
    <property type="evidence" value="ECO:0007669"/>
    <property type="project" value="InterPro"/>
</dbReference>
<dbReference type="Proteomes" id="UP000177821">
    <property type="component" value="Unassembled WGS sequence"/>
</dbReference>
<dbReference type="InterPro" id="IPR005823">
    <property type="entry name" value="Ribosomal_uL13_bac-type"/>
</dbReference>
<dbReference type="EMBL" id="MHCX01000045">
    <property type="protein sequence ID" value="OGY28751.1"/>
    <property type="molecule type" value="Genomic_DNA"/>
</dbReference>
<dbReference type="InterPro" id="IPR005822">
    <property type="entry name" value="Ribosomal_uL13"/>
</dbReference>
<dbReference type="InterPro" id="IPR036899">
    <property type="entry name" value="Ribosomal_uL13_sf"/>
</dbReference>
<reference evidence="5 6" key="1">
    <citation type="journal article" date="2016" name="Nat. Commun.">
        <title>Thousands of microbial genomes shed light on interconnected biogeochemical processes in an aquifer system.</title>
        <authorList>
            <person name="Anantharaman K."/>
            <person name="Brown C.T."/>
            <person name="Hug L.A."/>
            <person name="Sharon I."/>
            <person name="Castelle C.J."/>
            <person name="Probst A.J."/>
            <person name="Thomas B.C."/>
            <person name="Singh A."/>
            <person name="Wilkins M.J."/>
            <person name="Karaoz U."/>
            <person name="Brodie E.L."/>
            <person name="Williams K.H."/>
            <person name="Hubbard S.S."/>
            <person name="Banfield J.F."/>
        </authorList>
    </citation>
    <scope>NUCLEOTIDE SEQUENCE [LARGE SCALE GENOMIC DNA]</scope>
</reference>
<dbReference type="CDD" id="cd00392">
    <property type="entry name" value="Ribosomal_L13"/>
    <property type="match status" value="1"/>
</dbReference>
<dbReference type="PANTHER" id="PTHR11545">
    <property type="entry name" value="RIBOSOMAL PROTEIN L13"/>
    <property type="match status" value="1"/>
</dbReference>
<evidence type="ECO:0000313" key="6">
    <source>
        <dbReference type="Proteomes" id="UP000177821"/>
    </source>
</evidence>
<protein>
    <recommendedName>
        <fullName evidence="4">Large ribosomal subunit protein uL13</fullName>
    </recommendedName>
</protein>
<keyword evidence="3 4" id="KW-0687">Ribonucleoprotein</keyword>
<dbReference type="SUPFAM" id="SSF52161">
    <property type="entry name" value="Ribosomal protein L13"/>
    <property type="match status" value="1"/>
</dbReference>
<comment type="function">
    <text evidence="4">This protein is one of the early assembly proteins of the 50S ribosomal subunit, although it is not seen to bind rRNA by itself. It is important during the early stages of 50S assembly.</text>
</comment>
<comment type="caution">
    <text evidence="5">The sequence shown here is derived from an EMBL/GenBank/DDBJ whole genome shotgun (WGS) entry which is preliminary data.</text>
</comment>
<keyword evidence="2 4" id="KW-0689">Ribosomal protein</keyword>
<evidence type="ECO:0000256" key="1">
    <source>
        <dbReference type="ARBA" id="ARBA00006227"/>
    </source>
</evidence>
<dbReference type="HAMAP" id="MF_01366">
    <property type="entry name" value="Ribosomal_uL13"/>
    <property type="match status" value="1"/>
</dbReference>
<accession>A0A1G1WMC8</accession>
<dbReference type="PANTHER" id="PTHR11545:SF2">
    <property type="entry name" value="LARGE RIBOSOMAL SUBUNIT PROTEIN UL13M"/>
    <property type="match status" value="1"/>
</dbReference>
<organism evidence="5 6">
    <name type="scientific">Candidatus Woykebacteria bacterium RIFCSPHIGHO2_02_FULL_43_16b</name>
    <dbReference type="NCBI Taxonomy" id="1802601"/>
    <lineage>
        <taxon>Bacteria</taxon>
        <taxon>Candidatus Woykeibacteriota</taxon>
    </lineage>
</organism>
<dbReference type="Pfam" id="PF00572">
    <property type="entry name" value="Ribosomal_L13"/>
    <property type="match status" value="1"/>
</dbReference>
<proteinExistence type="inferred from homology"/>
<dbReference type="GO" id="GO:1990904">
    <property type="term" value="C:ribonucleoprotein complex"/>
    <property type="evidence" value="ECO:0007669"/>
    <property type="project" value="UniProtKB-KW"/>
</dbReference>
<dbReference type="GO" id="GO:0006412">
    <property type="term" value="P:translation"/>
    <property type="evidence" value="ECO:0007669"/>
    <property type="project" value="UniProtKB-UniRule"/>
</dbReference>